<keyword evidence="1 5" id="KW-0479">Metal-binding</keyword>
<dbReference type="Proteomes" id="UP001061958">
    <property type="component" value="Unassembled WGS sequence"/>
</dbReference>
<evidence type="ECO:0000256" key="2">
    <source>
        <dbReference type="ARBA" id="ARBA00022737"/>
    </source>
</evidence>
<dbReference type="OrthoDB" id="410307at2759"/>
<dbReference type="GO" id="GO:0010468">
    <property type="term" value="P:regulation of gene expression"/>
    <property type="evidence" value="ECO:0007669"/>
    <property type="project" value="UniProtKB-ARBA"/>
</dbReference>
<keyword evidence="4 5" id="KW-0862">Zinc</keyword>
<comment type="caution">
    <text evidence="7">The sequence shown here is derived from an EMBL/GenBank/DDBJ whole genome shotgun (WGS) entry which is preliminary data.</text>
</comment>
<dbReference type="EMBL" id="BQMJ01000074">
    <property type="protein sequence ID" value="GJQ15790.1"/>
    <property type="molecule type" value="Genomic_DNA"/>
</dbReference>
<name>A0A9C7UUU9_9RHOD</name>
<reference evidence="7" key="2">
    <citation type="submission" date="2022-01" db="EMBL/GenBank/DDBJ databases">
        <authorList>
            <person name="Hirooka S."/>
            <person name="Miyagishima S.Y."/>
        </authorList>
    </citation>
    <scope>NUCLEOTIDE SEQUENCE</scope>
    <source>
        <strain evidence="7">NBRC 102759</strain>
    </source>
</reference>
<dbReference type="Gene3D" id="4.10.1000.10">
    <property type="entry name" value="Zinc finger, CCCH-type"/>
    <property type="match status" value="2"/>
</dbReference>
<evidence type="ECO:0000256" key="4">
    <source>
        <dbReference type="ARBA" id="ARBA00022833"/>
    </source>
</evidence>
<evidence type="ECO:0000256" key="3">
    <source>
        <dbReference type="ARBA" id="ARBA00022771"/>
    </source>
</evidence>
<dbReference type="FunFam" id="4.10.1000.10:FF:000001">
    <property type="entry name" value="zinc finger CCCH domain-containing protein 15-like"/>
    <property type="match status" value="1"/>
</dbReference>
<dbReference type="FunFam" id="4.10.1000.10:FF:000018">
    <property type="entry name" value="Zinc finger protein"/>
    <property type="match status" value="1"/>
</dbReference>
<keyword evidence="3 5" id="KW-0863">Zinc-finger</keyword>
<dbReference type="AlphaFoldDB" id="A0A9C7UUU9"/>
<dbReference type="Pfam" id="PF00642">
    <property type="entry name" value="zf-CCCH"/>
    <property type="match status" value="2"/>
</dbReference>
<feature type="zinc finger region" description="C3H1-type" evidence="5">
    <location>
        <begin position="201"/>
        <end position="229"/>
    </location>
</feature>
<dbReference type="PANTHER" id="PTHR12547">
    <property type="entry name" value="CCCH ZINC FINGER/TIS11-RELATED"/>
    <property type="match status" value="1"/>
</dbReference>
<sequence length="277" mass="31832">MGFPEAGNCYGNKVKVAPLSWDPTCVRNETNRKEFLENLDRSLSAHLEGLSLNKLDSETTQYCCFGSFETTELVEEPKFLQNFKLEEYAEENDGSKKIISESDSPVRLHDDQVNPVPENSACVGRSPNLYEREEPNRHLKKEFSSSNVSLSDSLASVSERNNLYKTELCRSFMETGFCRYGVKCQFAHGTEELRQVKRHPKYKTRYCRNFMKEGNCPYGSRCRFIHRRRGSFDGLETDLLYAVEGLLPAKRSTSPRSRLPIFQKLQEECTEDIDSAE</sequence>
<dbReference type="InterPro" id="IPR000571">
    <property type="entry name" value="Znf_CCCH"/>
</dbReference>
<keyword evidence="8" id="KW-1185">Reference proteome</keyword>
<evidence type="ECO:0000256" key="1">
    <source>
        <dbReference type="ARBA" id="ARBA00022723"/>
    </source>
</evidence>
<dbReference type="InterPro" id="IPR045877">
    <property type="entry name" value="ZFP36-like"/>
</dbReference>
<dbReference type="SMART" id="SM00356">
    <property type="entry name" value="ZnF_C3H1"/>
    <property type="match status" value="2"/>
</dbReference>
<dbReference type="GO" id="GO:0008270">
    <property type="term" value="F:zinc ion binding"/>
    <property type="evidence" value="ECO:0007669"/>
    <property type="project" value="UniProtKB-KW"/>
</dbReference>
<proteinExistence type="predicted"/>
<evidence type="ECO:0000256" key="5">
    <source>
        <dbReference type="PROSITE-ProRule" id="PRU00723"/>
    </source>
</evidence>
<dbReference type="SUPFAM" id="SSF90229">
    <property type="entry name" value="CCCH zinc finger"/>
    <property type="match status" value="2"/>
</dbReference>
<accession>A0A9C7UUU9</accession>
<feature type="zinc finger region" description="C3H1-type" evidence="5">
    <location>
        <begin position="163"/>
        <end position="191"/>
    </location>
</feature>
<dbReference type="InterPro" id="IPR036855">
    <property type="entry name" value="Znf_CCCH_sf"/>
</dbReference>
<evidence type="ECO:0000259" key="6">
    <source>
        <dbReference type="PROSITE" id="PS50103"/>
    </source>
</evidence>
<dbReference type="GO" id="GO:0003729">
    <property type="term" value="F:mRNA binding"/>
    <property type="evidence" value="ECO:0007669"/>
    <property type="project" value="InterPro"/>
</dbReference>
<protein>
    <recommendedName>
        <fullName evidence="6">C3H1-type domain-containing protein</fullName>
    </recommendedName>
</protein>
<evidence type="ECO:0000313" key="8">
    <source>
        <dbReference type="Proteomes" id="UP001061958"/>
    </source>
</evidence>
<keyword evidence="2" id="KW-0677">Repeat</keyword>
<gene>
    <name evidence="7" type="ORF">GpartN1_g7581.t1</name>
</gene>
<feature type="domain" description="C3H1-type" evidence="6">
    <location>
        <begin position="201"/>
        <end position="229"/>
    </location>
</feature>
<feature type="domain" description="C3H1-type" evidence="6">
    <location>
        <begin position="163"/>
        <end position="191"/>
    </location>
</feature>
<reference evidence="7" key="1">
    <citation type="journal article" date="2022" name="Proc. Natl. Acad. Sci. U.S.A.">
        <title>Life cycle and functional genomics of the unicellular red alga Galdieria for elucidating algal and plant evolution and industrial use.</title>
        <authorList>
            <person name="Hirooka S."/>
            <person name="Itabashi T."/>
            <person name="Ichinose T.M."/>
            <person name="Onuma R."/>
            <person name="Fujiwara T."/>
            <person name="Yamashita S."/>
            <person name="Jong L.W."/>
            <person name="Tomita R."/>
            <person name="Iwane A.H."/>
            <person name="Miyagishima S.Y."/>
        </authorList>
    </citation>
    <scope>NUCLEOTIDE SEQUENCE</scope>
    <source>
        <strain evidence="7">NBRC 102759</strain>
    </source>
</reference>
<organism evidence="7 8">
    <name type="scientific">Galdieria partita</name>
    <dbReference type="NCBI Taxonomy" id="83374"/>
    <lineage>
        <taxon>Eukaryota</taxon>
        <taxon>Rhodophyta</taxon>
        <taxon>Bangiophyceae</taxon>
        <taxon>Galdieriales</taxon>
        <taxon>Galdieriaceae</taxon>
        <taxon>Galdieria</taxon>
    </lineage>
</organism>
<dbReference type="PANTHER" id="PTHR12547:SF18">
    <property type="entry name" value="PROTEIN TIS11"/>
    <property type="match status" value="1"/>
</dbReference>
<evidence type="ECO:0000313" key="7">
    <source>
        <dbReference type="EMBL" id="GJQ15790.1"/>
    </source>
</evidence>
<dbReference type="PROSITE" id="PS50103">
    <property type="entry name" value="ZF_C3H1"/>
    <property type="match status" value="2"/>
</dbReference>